<feature type="compositionally biased region" description="Basic and acidic residues" evidence="1">
    <location>
        <begin position="44"/>
        <end position="54"/>
    </location>
</feature>
<sequence>MEKPDDPFFKSLFNGKRGAKSPAAKKPKKLHRPLKKQLSSPNFQRKEKSEKSQNRDSTPFTVSLQKNKWDSSRSLRYNQDAQREEDQRRMAEIVGHLTKMRFGDQEQSRSKDTKEPAGGIYAKLEAQFKGSAQTRQTADKAPRSKIRYAQSKDACSPAARLAVASKPARCVFVQLWLFLNKQDDPPGPALGVWNTHCFFMHASGPHKHQKLLLDLDHSGSGWWGGRAYPALPVRIAHRGINNPAKHQHIRGHEEAAGQGFPPPPTLVGKWVGAIPAVPSSPRQQMPRMAEDLWMWVRGSSYRTELWSLGEVSWVLLGDSASAPSTDLL</sequence>
<evidence type="ECO:0000313" key="2">
    <source>
        <dbReference type="EMBL" id="KAK5606857.1"/>
    </source>
</evidence>
<feature type="compositionally biased region" description="Polar residues" evidence="1">
    <location>
        <begin position="55"/>
        <end position="66"/>
    </location>
</feature>
<feature type="region of interest" description="Disordered" evidence="1">
    <location>
        <begin position="1"/>
        <end position="87"/>
    </location>
</feature>
<dbReference type="Proteomes" id="UP001311232">
    <property type="component" value="Unassembled WGS sequence"/>
</dbReference>
<dbReference type="InterPro" id="IPR045902">
    <property type="entry name" value="SANBR-like"/>
</dbReference>
<organism evidence="2 3">
    <name type="scientific">Crenichthys baileyi</name>
    <name type="common">White River springfish</name>
    <dbReference type="NCBI Taxonomy" id="28760"/>
    <lineage>
        <taxon>Eukaryota</taxon>
        <taxon>Metazoa</taxon>
        <taxon>Chordata</taxon>
        <taxon>Craniata</taxon>
        <taxon>Vertebrata</taxon>
        <taxon>Euteleostomi</taxon>
        <taxon>Actinopterygii</taxon>
        <taxon>Neopterygii</taxon>
        <taxon>Teleostei</taxon>
        <taxon>Neoteleostei</taxon>
        <taxon>Acanthomorphata</taxon>
        <taxon>Ovalentaria</taxon>
        <taxon>Atherinomorphae</taxon>
        <taxon>Cyprinodontiformes</taxon>
        <taxon>Goodeidae</taxon>
        <taxon>Crenichthys</taxon>
    </lineage>
</organism>
<protein>
    <submittedName>
        <fullName evidence="2">Uncharacterized protein</fullName>
    </submittedName>
</protein>
<accession>A0AAV9RDF8</accession>
<name>A0AAV9RDF8_9TELE</name>
<evidence type="ECO:0000313" key="3">
    <source>
        <dbReference type="Proteomes" id="UP001311232"/>
    </source>
</evidence>
<gene>
    <name evidence="2" type="ORF">CRENBAI_014725</name>
</gene>
<feature type="compositionally biased region" description="Basic residues" evidence="1">
    <location>
        <begin position="17"/>
        <end position="35"/>
    </location>
</feature>
<dbReference type="PANTHER" id="PTHR20946">
    <property type="entry name" value="SANT AND BTB DOMAIN REGULATOR OF CLASS SWITCH RECOMBINATION"/>
    <property type="match status" value="1"/>
</dbReference>
<dbReference type="PANTHER" id="PTHR20946:SF0">
    <property type="entry name" value="SANT AND BTB DOMAIN REGULATOR OF CLASS SWITCH RECOMBINATION"/>
    <property type="match status" value="1"/>
</dbReference>
<evidence type="ECO:0000256" key="1">
    <source>
        <dbReference type="SAM" id="MobiDB-lite"/>
    </source>
</evidence>
<dbReference type="EMBL" id="JAHHUM010002047">
    <property type="protein sequence ID" value="KAK5606857.1"/>
    <property type="molecule type" value="Genomic_DNA"/>
</dbReference>
<dbReference type="AlphaFoldDB" id="A0AAV9RDF8"/>
<reference evidence="2 3" key="1">
    <citation type="submission" date="2021-06" db="EMBL/GenBank/DDBJ databases">
        <authorList>
            <person name="Palmer J.M."/>
        </authorList>
    </citation>
    <scope>NUCLEOTIDE SEQUENCE [LARGE SCALE GENOMIC DNA]</scope>
    <source>
        <strain evidence="2 3">MEX-2019</strain>
        <tissue evidence="2">Muscle</tissue>
    </source>
</reference>
<comment type="caution">
    <text evidence="2">The sequence shown here is derived from an EMBL/GenBank/DDBJ whole genome shotgun (WGS) entry which is preliminary data.</text>
</comment>
<keyword evidence="3" id="KW-1185">Reference proteome</keyword>
<proteinExistence type="predicted"/>